<keyword evidence="3" id="KW-1003">Cell membrane</keyword>
<evidence type="ECO:0000256" key="2">
    <source>
        <dbReference type="ARBA" id="ARBA00008683"/>
    </source>
</evidence>
<dbReference type="InterPro" id="IPR002142">
    <property type="entry name" value="Peptidase_S49"/>
</dbReference>
<evidence type="ECO:0000313" key="14">
    <source>
        <dbReference type="EMBL" id="KGE03534.1"/>
    </source>
</evidence>
<feature type="compositionally biased region" description="Basic residues" evidence="10">
    <location>
        <begin position="80"/>
        <end position="90"/>
    </location>
</feature>
<evidence type="ECO:0000259" key="12">
    <source>
        <dbReference type="Pfam" id="PF01343"/>
    </source>
</evidence>
<name>A0A095WY26_9GAMM</name>
<accession>A0A095WY26</accession>
<dbReference type="HOGENOM" id="CLU_070316_0_0_6"/>
<dbReference type="EMBL" id="AUVB01000054">
    <property type="protein sequence ID" value="KGE03534.1"/>
    <property type="molecule type" value="Genomic_DNA"/>
</dbReference>
<evidence type="ECO:0000256" key="8">
    <source>
        <dbReference type="ARBA" id="ARBA00022989"/>
    </source>
</evidence>
<dbReference type="PATRIC" id="fig|1265313.6.peg.1892"/>
<evidence type="ECO:0000313" key="15">
    <source>
        <dbReference type="Proteomes" id="UP000029640"/>
    </source>
</evidence>
<dbReference type="InterPro" id="IPR029045">
    <property type="entry name" value="ClpP/crotonase-like_dom_sf"/>
</dbReference>
<dbReference type="GO" id="GO:0005886">
    <property type="term" value="C:plasma membrane"/>
    <property type="evidence" value="ECO:0007669"/>
    <property type="project" value="UniProtKB-SubCell"/>
</dbReference>
<keyword evidence="7" id="KW-0720">Serine protease</keyword>
<evidence type="ECO:0000256" key="3">
    <source>
        <dbReference type="ARBA" id="ARBA00022475"/>
    </source>
</evidence>
<organism evidence="14 15">
    <name type="scientific">Pseudohaliea rubra DSM 19751</name>
    <dbReference type="NCBI Taxonomy" id="1265313"/>
    <lineage>
        <taxon>Bacteria</taxon>
        <taxon>Pseudomonadati</taxon>
        <taxon>Pseudomonadota</taxon>
        <taxon>Gammaproteobacteria</taxon>
        <taxon>Cellvibrionales</taxon>
        <taxon>Halieaceae</taxon>
        <taxon>Pseudohaliea</taxon>
    </lineage>
</organism>
<dbReference type="InterPro" id="IPR013703">
    <property type="entry name" value="Peptidase_S49_N_proteobac"/>
</dbReference>
<keyword evidence="15" id="KW-1185">Reference proteome</keyword>
<keyword evidence="5 11" id="KW-0812">Transmembrane</keyword>
<evidence type="ECO:0000256" key="1">
    <source>
        <dbReference type="ARBA" id="ARBA00004236"/>
    </source>
</evidence>
<dbReference type="GO" id="GO:0006508">
    <property type="term" value="P:proteolysis"/>
    <property type="evidence" value="ECO:0007669"/>
    <property type="project" value="UniProtKB-KW"/>
</dbReference>
<evidence type="ECO:0000259" key="13">
    <source>
        <dbReference type="Pfam" id="PF08496"/>
    </source>
</evidence>
<dbReference type="Pfam" id="PF08496">
    <property type="entry name" value="Peptidase_S49_N"/>
    <property type="match status" value="1"/>
</dbReference>
<evidence type="ECO:0000256" key="7">
    <source>
        <dbReference type="ARBA" id="ARBA00022825"/>
    </source>
</evidence>
<dbReference type="Pfam" id="PF01343">
    <property type="entry name" value="Peptidase_S49"/>
    <property type="match status" value="1"/>
</dbReference>
<feature type="domain" description="Peptidase S49 N-terminal proteobacteria" evidence="13">
    <location>
        <begin position="2"/>
        <end position="158"/>
    </location>
</feature>
<dbReference type="PANTHER" id="PTHR42987:SF4">
    <property type="entry name" value="PROTEASE SOHB-RELATED"/>
    <property type="match status" value="1"/>
</dbReference>
<keyword evidence="8 11" id="KW-1133">Transmembrane helix</keyword>
<dbReference type="STRING" id="1265313.HRUBRA_01913"/>
<protein>
    <submittedName>
        <fullName evidence="14">Putative protease sohB</fullName>
    </submittedName>
</protein>
<keyword evidence="6" id="KW-0378">Hydrolase</keyword>
<dbReference type="InterPro" id="IPR047272">
    <property type="entry name" value="S49_SppA_C"/>
</dbReference>
<comment type="subcellular location">
    <subcellularLocation>
        <location evidence="1">Cell membrane</location>
    </subcellularLocation>
</comment>
<reference evidence="14 15" key="1">
    <citation type="journal article" date="2014" name="Genome Announc.">
        <title>Genome Sequence of Gammaproteobacterial Pseudohaliea rubra Type Strain DSM 19751, Isolated from Coastal Seawater of the Mediterranean Sea.</title>
        <authorList>
            <person name="Spring S."/>
            <person name="Fiebig A."/>
            <person name="Riedel T."/>
            <person name="Goker M."/>
            <person name="Klenk H.P."/>
        </authorList>
    </citation>
    <scope>NUCLEOTIDE SEQUENCE [LARGE SCALE GENOMIC DNA]</scope>
    <source>
        <strain evidence="14 15">DSM 19751</strain>
    </source>
</reference>
<dbReference type="SUPFAM" id="SSF52096">
    <property type="entry name" value="ClpP/crotonase"/>
    <property type="match status" value="1"/>
</dbReference>
<feature type="domain" description="Peptidase S49" evidence="12">
    <location>
        <begin position="161"/>
        <end position="309"/>
    </location>
</feature>
<evidence type="ECO:0000256" key="6">
    <source>
        <dbReference type="ARBA" id="ARBA00022801"/>
    </source>
</evidence>
<evidence type="ECO:0000256" key="5">
    <source>
        <dbReference type="ARBA" id="ARBA00022692"/>
    </source>
</evidence>
<dbReference type="AlphaFoldDB" id="A0A095WY26"/>
<dbReference type="RefSeq" id="WP_035513487.1">
    <property type="nucleotide sequence ID" value="NZ_KN234745.1"/>
</dbReference>
<comment type="caution">
    <text evidence="14">The sequence shown here is derived from an EMBL/GenBank/DDBJ whole genome shotgun (WGS) entry which is preliminary data.</text>
</comment>
<feature type="region of interest" description="Disordered" evidence="10">
    <location>
        <begin position="80"/>
        <end position="99"/>
    </location>
</feature>
<gene>
    <name evidence="14" type="ORF">HRUBRA_01913</name>
</gene>
<evidence type="ECO:0000256" key="11">
    <source>
        <dbReference type="SAM" id="Phobius"/>
    </source>
</evidence>
<keyword evidence="4 14" id="KW-0645">Protease</keyword>
<dbReference type="Gene3D" id="6.20.330.10">
    <property type="match status" value="1"/>
</dbReference>
<dbReference type="OrthoDB" id="5614232at2"/>
<dbReference type="GO" id="GO:0004252">
    <property type="term" value="F:serine-type endopeptidase activity"/>
    <property type="evidence" value="ECO:0007669"/>
    <property type="project" value="InterPro"/>
</dbReference>
<feature type="transmembrane region" description="Helical" evidence="11">
    <location>
        <begin position="12"/>
        <end position="32"/>
    </location>
</feature>
<dbReference type="eggNOG" id="COG0616">
    <property type="taxonomic scope" value="Bacteria"/>
</dbReference>
<dbReference type="PANTHER" id="PTHR42987">
    <property type="entry name" value="PEPTIDASE S49"/>
    <property type="match status" value="1"/>
</dbReference>
<dbReference type="Proteomes" id="UP000029640">
    <property type="component" value="Unassembled WGS sequence"/>
</dbReference>
<dbReference type="Gene3D" id="3.90.226.10">
    <property type="entry name" value="2-enoyl-CoA Hydratase, Chain A, domain 1"/>
    <property type="match status" value="1"/>
</dbReference>
<comment type="similarity">
    <text evidence="2">Belongs to the peptidase S49 family.</text>
</comment>
<sequence>MEFLSEVGLFLAQAISVVLAALLLVLGIAVIAQRQKKGDSGGHLEVHKLHERYRQQAATLAEALDPIAAKASAKARRKAEKAAAKARKKASRDGEGGRERPVSFVLDFDGDLRATAAGQLREEVSAVLAARRDGDDVILRLESPGGIVHGYGLAASQLQRLRDAGMPLTVCVDKVAASGGYMMACVAERIVAAPFAVLGSIGVVAQLPNFHRLLKKHEVDVELLTAGEYKRTLTLFGENTDKGRQKFQQELEDTHELFKLFVRENRPALDVDAVATGEIWYGRRALEAGLVDELSTSDALLTALATDRDLIAVHFVERRSWQDRLGIAAEAAVTRAILRLWQRGLDRRQV</sequence>
<keyword evidence="9 11" id="KW-0472">Membrane</keyword>
<dbReference type="NCBIfam" id="NF008745">
    <property type="entry name" value="PRK11778.1"/>
    <property type="match status" value="1"/>
</dbReference>
<evidence type="ECO:0000256" key="9">
    <source>
        <dbReference type="ARBA" id="ARBA00023136"/>
    </source>
</evidence>
<proteinExistence type="inferred from homology"/>
<dbReference type="CDD" id="cd07023">
    <property type="entry name" value="S49_Sppa_N_C"/>
    <property type="match status" value="1"/>
</dbReference>
<evidence type="ECO:0000256" key="10">
    <source>
        <dbReference type="SAM" id="MobiDB-lite"/>
    </source>
</evidence>
<evidence type="ECO:0000256" key="4">
    <source>
        <dbReference type="ARBA" id="ARBA00022670"/>
    </source>
</evidence>